<name>G8XSS5_9BETA</name>
<evidence type="ECO:0000256" key="1">
    <source>
        <dbReference type="SAM" id="MobiDB-lite"/>
    </source>
</evidence>
<proteinExistence type="predicted"/>
<keyword evidence="3" id="KW-1185">Reference proteome</keyword>
<feature type="compositionally biased region" description="Basic and acidic residues" evidence="1">
    <location>
        <begin position="16"/>
        <end position="30"/>
    </location>
</feature>
<gene>
    <name evidence="2" type="primary">S6</name>
</gene>
<organism evidence="2 3">
    <name type="scientific">Saimiriine betaherpesvirus 4</name>
    <dbReference type="NCBI Taxonomy" id="1535247"/>
    <lineage>
        <taxon>Viruses</taxon>
        <taxon>Duplodnaviria</taxon>
        <taxon>Heunggongvirae</taxon>
        <taxon>Peploviricota</taxon>
        <taxon>Herviviricetes</taxon>
        <taxon>Herpesvirales</taxon>
        <taxon>Orthoherpesviridae</taxon>
        <taxon>Betaherpesvirinae</taxon>
        <taxon>Cytomegalovirus</taxon>
        <taxon>Cytomegalovirus saimiriinebeta4</taxon>
    </lineage>
</organism>
<feature type="compositionally biased region" description="Basic and acidic residues" evidence="1">
    <location>
        <begin position="149"/>
        <end position="164"/>
    </location>
</feature>
<dbReference type="RefSeq" id="YP_004940183.1">
    <property type="nucleotide sequence ID" value="NC_016448.1"/>
</dbReference>
<dbReference type="Proteomes" id="UP000097892">
    <property type="component" value="Segment"/>
</dbReference>
<dbReference type="KEGG" id="vg:11464242"/>
<reference evidence="2" key="1">
    <citation type="submission" date="2011-12" db="EMBL/GenBank/DDBJ databases">
        <title>Comparative genomics of primate cytomegaloviruses.</title>
        <authorList>
            <person name="Davison A.J."/>
            <person name="Holton M."/>
            <person name="Dolan A."/>
            <person name="Dargan D.J."/>
            <person name="Gatherer D."/>
            <person name="Hayward G.S."/>
        </authorList>
    </citation>
    <scope>NUCLEOTIDE SEQUENCE [LARGE SCALE GENOMIC DNA]</scope>
    <source>
        <strain evidence="2">SqSHV</strain>
    </source>
</reference>
<accession>G8XSS5</accession>
<feature type="region of interest" description="Disordered" evidence="1">
    <location>
        <begin position="1"/>
        <end position="181"/>
    </location>
</feature>
<sequence>MPRSGQEPTTTSRPNQRGDAKTRKTTERRHGTATASRPAAATHTAAGPAAVAVSKVPASNNTATPTTSTVPTVSSTTPQNSGVRRGGIRPRTRQPAPTPTPTQTPDGPPKRVTRAPRVARVTPQPPANQHETPTLSGKDPKKTPNRPKAKTEQVENKETKPDKSKSRKVKDGNTTPTVPTVAIPAMEPTCTLLYFSVQLPQPKH</sequence>
<evidence type="ECO:0000313" key="2">
    <source>
        <dbReference type="EMBL" id="AEV80968.1"/>
    </source>
</evidence>
<dbReference type="EMBL" id="FJ483967">
    <property type="protein sequence ID" value="AEV80968.1"/>
    <property type="molecule type" value="Genomic_DNA"/>
</dbReference>
<feature type="compositionally biased region" description="Polar residues" evidence="1">
    <location>
        <begin position="1"/>
        <end position="15"/>
    </location>
</feature>
<dbReference type="GeneID" id="11464242"/>
<evidence type="ECO:0000313" key="3">
    <source>
        <dbReference type="Proteomes" id="UP000097892"/>
    </source>
</evidence>
<feature type="compositionally biased region" description="Low complexity" evidence="1">
    <location>
        <begin position="33"/>
        <end position="78"/>
    </location>
</feature>
<protein>
    <submittedName>
        <fullName evidence="2">Protein S6</fullName>
    </submittedName>
</protein>